<dbReference type="KEGG" id="mcos:GM418_04980"/>
<dbReference type="Pfam" id="PF00227">
    <property type="entry name" value="Proteasome"/>
    <property type="match status" value="1"/>
</dbReference>
<sequence length="242" mass="27531">MTYCLGIRLKEGLVALSDTRITSGNQTVTAKKYKLYKKGDYNIFLMTSGLRSVRDKTLTYFSEIMEEKLKDMTRMHQVVNALGEQIKRVAKEDKKMLEDSGIEFSINTIVGGQLDGDEEQKLYLLYPQGNWIKIGKGYPFTIIGNSGYGTPVLRRTINYYESSIRFALKTGFLSFDSTRVSANDVGFPIDVIVYPKGSKNLIVKRFEERELSEISHLWGDKLTQAVQEIPDDWADSVIHNTD</sequence>
<dbReference type="GO" id="GO:0051603">
    <property type="term" value="P:proteolysis involved in protein catabolic process"/>
    <property type="evidence" value="ECO:0007669"/>
    <property type="project" value="InterPro"/>
</dbReference>
<dbReference type="InterPro" id="IPR029055">
    <property type="entry name" value="Ntn_hydrolases_N"/>
</dbReference>
<dbReference type="AlphaFoldDB" id="A0A6I6JZA6"/>
<dbReference type="RefSeq" id="WP_158863761.1">
    <property type="nucleotide sequence ID" value="NZ_CP046401.1"/>
</dbReference>
<name>A0A6I6JZA6_9BACT</name>
<organism evidence="1 2">
    <name type="scientific">Maribellus comscasis</name>
    <dbReference type="NCBI Taxonomy" id="2681766"/>
    <lineage>
        <taxon>Bacteria</taxon>
        <taxon>Pseudomonadati</taxon>
        <taxon>Bacteroidota</taxon>
        <taxon>Bacteroidia</taxon>
        <taxon>Marinilabiliales</taxon>
        <taxon>Prolixibacteraceae</taxon>
        <taxon>Maribellus</taxon>
    </lineage>
</organism>
<dbReference type="EMBL" id="CP046401">
    <property type="protein sequence ID" value="QGY43034.1"/>
    <property type="molecule type" value="Genomic_DNA"/>
</dbReference>
<dbReference type="GO" id="GO:0005839">
    <property type="term" value="C:proteasome core complex"/>
    <property type="evidence" value="ECO:0007669"/>
    <property type="project" value="InterPro"/>
</dbReference>
<dbReference type="Proteomes" id="UP000428260">
    <property type="component" value="Chromosome"/>
</dbReference>
<dbReference type="PIRSF" id="PIRSF009120">
    <property type="entry name" value="UCP009120_prtse"/>
    <property type="match status" value="1"/>
</dbReference>
<keyword evidence="2" id="KW-1185">Reference proteome</keyword>
<dbReference type="SUPFAM" id="SSF56235">
    <property type="entry name" value="N-terminal nucleophile aminohydrolases (Ntn hydrolases)"/>
    <property type="match status" value="1"/>
</dbReference>
<dbReference type="InterPro" id="IPR001353">
    <property type="entry name" value="Proteasome_sua/b"/>
</dbReference>
<gene>
    <name evidence="1" type="ORF">GM418_04980</name>
</gene>
<accession>A0A6I6JZA6</accession>
<protein>
    <submittedName>
        <fullName evidence="1">Peptidase</fullName>
    </submittedName>
</protein>
<dbReference type="Gene3D" id="3.60.20.10">
    <property type="entry name" value="Glutamine Phosphoribosylpyrophosphate, subunit 1, domain 1"/>
    <property type="match status" value="1"/>
</dbReference>
<proteinExistence type="predicted"/>
<evidence type="ECO:0000313" key="1">
    <source>
        <dbReference type="EMBL" id="QGY43034.1"/>
    </source>
</evidence>
<evidence type="ECO:0000313" key="2">
    <source>
        <dbReference type="Proteomes" id="UP000428260"/>
    </source>
</evidence>
<reference evidence="1 2" key="1">
    <citation type="submission" date="2019-11" db="EMBL/GenBank/DDBJ databases">
        <authorList>
            <person name="Zheng R.K."/>
            <person name="Sun C.M."/>
        </authorList>
    </citation>
    <scope>NUCLEOTIDE SEQUENCE [LARGE SCALE GENOMIC DNA]</scope>
    <source>
        <strain evidence="1 2">WC007</strain>
    </source>
</reference>
<dbReference type="InterPro" id="IPR016545">
    <property type="entry name" value="UCP009120_prtse"/>
</dbReference>